<sequence>MSRVSEAVRQAREEDFPAGVDLGSLELQQAVETPSLRGGAARDAVVALILGIALVAPLGGVLAPFGGADVDAFAGTGNLDPAMARTLVVLCFWVAALGQLVGLVAWWRGGRMRSGLGTAAAALAVVCAALAAWWHVDRAEPAQLPALLAPIVLTGLVGLVALVARLTRSTGGDARLARRARIAERMQALPEAEQQALRDERQQILEALRERGLIDDGLAVRASAAPMGEWYLLDARAGSTRDA</sequence>
<dbReference type="EMBL" id="LT629734">
    <property type="protein sequence ID" value="SDS23922.1"/>
    <property type="molecule type" value="Genomic_DNA"/>
</dbReference>
<reference evidence="3" key="1">
    <citation type="submission" date="2016-10" db="EMBL/GenBank/DDBJ databases">
        <authorList>
            <person name="Varghese N."/>
            <person name="Submissions S."/>
        </authorList>
    </citation>
    <scope>NUCLEOTIDE SEQUENCE [LARGE SCALE GENOMIC DNA]</scope>
    <source>
        <strain evidence="3">DSM 22965</strain>
    </source>
</reference>
<keyword evidence="1" id="KW-1133">Transmembrane helix</keyword>
<dbReference type="AlphaFoldDB" id="A0A1H1QKC1"/>
<dbReference type="STRING" id="684552.SAMN04489719_1862"/>
<keyword evidence="3" id="KW-1185">Reference proteome</keyword>
<protein>
    <submittedName>
        <fullName evidence="2">Uncharacterized protein</fullName>
    </submittedName>
</protein>
<proteinExistence type="predicted"/>
<dbReference type="Proteomes" id="UP000199649">
    <property type="component" value="Chromosome I"/>
</dbReference>
<gene>
    <name evidence="2" type="ORF">SAMN04489719_1862</name>
</gene>
<evidence type="ECO:0000313" key="2">
    <source>
        <dbReference type="EMBL" id="SDS23922.1"/>
    </source>
</evidence>
<feature type="transmembrane region" description="Helical" evidence="1">
    <location>
        <begin position="44"/>
        <end position="67"/>
    </location>
</feature>
<feature type="transmembrane region" description="Helical" evidence="1">
    <location>
        <begin position="87"/>
        <end position="107"/>
    </location>
</feature>
<evidence type="ECO:0000313" key="3">
    <source>
        <dbReference type="Proteomes" id="UP000199649"/>
    </source>
</evidence>
<feature type="transmembrane region" description="Helical" evidence="1">
    <location>
        <begin position="114"/>
        <end position="134"/>
    </location>
</feature>
<evidence type="ECO:0000256" key="1">
    <source>
        <dbReference type="SAM" id="Phobius"/>
    </source>
</evidence>
<keyword evidence="1" id="KW-0472">Membrane</keyword>
<name>A0A1H1QKC1_9MICO</name>
<keyword evidence="1" id="KW-0812">Transmembrane</keyword>
<organism evidence="2 3">
    <name type="scientific">Agrococcus carbonis</name>
    <dbReference type="NCBI Taxonomy" id="684552"/>
    <lineage>
        <taxon>Bacteria</taxon>
        <taxon>Bacillati</taxon>
        <taxon>Actinomycetota</taxon>
        <taxon>Actinomycetes</taxon>
        <taxon>Micrococcales</taxon>
        <taxon>Microbacteriaceae</taxon>
        <taxon>Agrococcus</taxon>
    </lineage>
</organism>
<accession>A0A1H1QKC1</accession>
<feature type="transmembrane region" description="Helical" evidence="1">
    <location>
        <begin position="146"/>
        <end position="166"/>
    </location>
</feature>